<dbReference type="EMBL" id="SDMP01000016">
    <property type="protein sequence ID" value="RYR03472.1"/>
    <property type="molecule type" value="Genomic_DNA"/>
</dbReference>
<evidence type="ECO:0000256" key="1">
    <source>
        <dbReference type="SAM" id="MobiDB-lite"/>
    </source>
</evidence>
<accession>A0A444YNJ4</accession>
<dbReference type="AlphaFoldDB" id="A0A444YNJ4"/>
<name>A0A444YNJ4_ARAHY</name>
<proteinExistence type="predicted"/>
<comment type="caution">
    <text evidence="2">The sequence shown here is derived from an EMBL/GenBank/DDBJ whole genome shotgun (WGS) entry which is preliminary data.</text>
</comment>
<reference evidence="2 3" key="1">
    <citation type="submission" date="2019-01" db="EMBL/GenBank/DDBJ databases">
        <title>Sequencing of cultivated peanut Arachis hypogaea provides insights into genome evolution and oil improvement.</title>
        <authorList>
            <person name="Chen X."/>
        </authorList>
    </citation>
    <scope>NUCLEOTIDE SEQUENCE [LARGE SCALE GENOMIC DNA]</scope>
    <source>
        <strain evidence="3">cv. Fuhuasheng</strain>
        <tissue evidence="2">Leaves</tissue>
    </source>
</reference>
<organism evidence="2 3">
    <name type="scientific">Arachis hypogaea</name>
    <name type="common">Peanut</name>
    <dbReference type="NCBI Taxonomy" id="3818"/>
    <lineage>
        <taxon>Eukaryota</taxon>
        <taxon>Viridiplantae</taxon>
        <taxon>Streptophyta</taxon>
        <taxon>Embryophyta</taxon>
        <taxon>Tracheophyta</taxon>
        <taxon>Spermatophyta</taxon>
        <taxon>Magnoliopsida</taxon>
        <taxon>eudicotyledons</taxon>
        <taxon>Gunneridae</taxon>
        <taxon>Pentapetalae</taxon>
        <taxon>rosids</taxon>
        <taxon>fabids</taxon>
        <taxon>Fabales</taxon>
        <taxon>Fabaceae</taxon>
        <taxon>Papilionoideae</taxon>
        <taxon>50 kb inversion clade</taxon>
        <taxon>dalbergioids sensu lato</taxon>
        <taxon>Dalbergieae</taxon>
        <taxon>Pterocarpus clade</taxon>
        <taxon>Arachis</taxon>
    </lineage>
</organism>
<feature type="compositionally biased region" description="Basic and acidic residues" evidence="1">
    <location>
        <begin position="36"/>
        <end position="54"/>
    </location>
</feature>
<dbReference type="Proteomes" id="UP000289738">
    <property type="component" value="Chromosome B06"/>
</dbReference>
<sequence length="239" mass="27182">MRANIKNQGDTIKRLEFQVGYLSEKIPKPTDSFPSDTEKNPRGEAKKIRWEDCKTVTVSDKETEEESNKPLEQPEDTSAGKQEKNHQETTITQKELLRLYAPFPQILNGGVEKRIYSRFLDMFASLHVNIPFIKALQQMPSYIKYMKELLTRKSSLKGGQTIVMNKECSTLIQTELPTKRKDPGSFHIPCAIGKTLIDKGLCDLGASINLMPLSLMKKLQINELMPTDIVIRLANKTQK</sequence>
<keyword evidence="3" id="KW-1185">Reference proteome</keyword>
<dbReference type="InterPro" id="IPR021109">
    <property type="entry name" value="Peptidase_aspartic_dom_sf"/>
</dbReference>
<dbReference type="PANTHER" id="PTHR33067">
    <property type="entry name" value="RNA-DIRECTED DNA POLYMERASE-RELATED"/>
    <property type="match status" value="1"/>
</dbReference>
<dbReference type="PANTHER" id="PTHR33067:SF9">
    <property type="entry name" value="RNA-DIRECTED DNA POLYMERASE"/>
    <property type="match status" value="1"/>
</dbReference>
<evidence type="ECO:0000313" key="3">
    <source>
        <dbReference type="Proteomes" id="UP000289738"/>
    </source>
</evidence>
<evidence type="ECO:0000313" key="2">
    <source>
        <dbReference type="EMBL" id="RYR03472.1"/>
    </source>
</evidence>
<feature type="region of interest" description="Disordered" evidence="1">
    <location>
        <begin position="24"/>
        <end position="90"/>
    </location>
</feature>
<protein>
    <recommendedName>
        <fullName evidence="4">Aspartic peptidase DDI1-type domain-containing protein</fullName>
    </recommendedName>
</protein>
<gene>
    <name evidence="2" type="ORF">Ahy_B06g082456</name>
</gene>
<dbReference type="Gene3D" id="2.40.70.10">
    <property type="entry name" value="Acid Proteases"/>
    <property type="match status" value="1"/>
</dbReference>
<evidence type="ECO:0008006" key="4">
    <source>
        <dbReference type="Google" id="ProtNLM"/>
    </source>
</evidence>